<name>R7TGS2_CAPTE</name>
<gene>
    <name evidence="2" type="ORF">CAPTEDRAFT_204936</name>
</gene>
<dbReference type="PROSITE" id="PS51257">
    <property type="entry name" value="PROKAR_LIPOPROTEIN"/>
    <property type="match status" value="1"/>
</dbReference>
<reference evidence="3" key="3">
    <citation type="submission" date="2015-06" db="UniProtKB">
        <authorList>
            <consortium name="EnsemblMetazoa"/>
        </authorList>
    </citation>
    <scope>IDENTIFICATION</scope>
</reference>
<reference evidence="4" key="1">
    <citation type="submission" date="2012-12" db="EMBL/GenBank/DDBJ databases">
        <authorList>
            <person name="Hellsten U."/>
            <person name="Grimwood J."/>
            <person name="Chapman J.A."/>
            <person name="Shapiro H."/>
            <person name="Aerts A."/>
            <person name="Otillar R.P."/>
            <person name="Terry A.Y."/>
            <person name="Boore J.L."/>
            <person name="Simakov O."/>
            <person name="Marletaz F."/>
            <person name="Cho S.-J."/>
            <person name="Edsinger-Gonzales E."/>
            <person name="Havlak P."/>
            <person name="Kuo D.-H."/>
            <person name="Larsson T."/>
            <person name="Lv J."/>
            <person name="Arendt D."/>
            <person name="Savage R."/>
            <person name="Osoegawa K."/>
            <person name="de Jong P."/>
            <person name="Lindberg D.R."/>
            <person name="Seaver E.C."/>
            <person name="Weisblat D.A."/>
            <person name="Putnam N.H."/>
            <person name="Grigoriev I.V."/>
            <person name="Rokhsar D.S."/>
        </authorList>
    </citation>
    <scope>NUCLEOTIDE SEQUENCE</scope>
    <source>
        <strain evidence="4">I ESC-2004</strain>
    </source>
</reference>
<dbReference type="HOGENOM" id="CLU_115236_0_0_1"/>
<dbReference type="Proteomes" id="UP000014760">
    <property type="component" value="Unassembled WGS sequence"/>
</dbReference>
<keyword evidence="4" id="KW-1185">Reference proteome</keyword>
<evidence type="ECO:0000313" key="2">
    <source>
        <dbReference type="EMBL" id="ELT92889.1"/>
    </source>
</evidence>
<reference evidence="2 4" key="2">
    <citation type="journal article" date="2013" name="Nature">
        <title>Insights into bilaterian evolution from three spiralian genomes.</title>
        <authorList>
            <person name="Simakov O."/>
            <person name="Marletaz F."/>
            <person name="Cho S.J."/>
            <person name="Edsinger-Gonzales E."/>
            <person name="Havlak P."/>
            <person name="Hellsten U."/>
            <person name="Kuo D.H."/>
            <person name="Larsson T."/>
            <person name="Lv J."/>
            <person name="Arendt D."/>
            <person name="Savage R."/>
            <person name="Osoegawa K."/>
            <person name="de Jong P."/>
            <person name="Grimwood J."/>
            <person name="Chapman J.A."/>
            <person name="Shapiro H."/>
            <person name="Aerts A."/>
            <person name="Otillar R.P."/>
            <person name="Terry A.Y."/>
            <person name="Boore J.L."/>
            <person name="Grigoriev I.V."/>
            <person name="Lindberg D.R."/>
            <person name="Seaver E.C."/>
            <person name="Weisblat D.A."/>
            <person name="Putnam N.H."/>
            <person name="Rokhsar D.S."/>
        </authorList>
    </citation>
    <scope>NUCLEOTIDE SEQUENCE</scope>
    <source>
        <strain evidence="2 4">I ESC-2004</strain>
    </source>
</reference>
<dbReference type="PROSITE" id="PS00028">
    <property type="entry name" value="ZINC_FINGER_C2H2_1"/>
    <property type="match status" value="1"/>
</dbReference>
<feature type="domain" description="C2H2-type" evidence="1">
    <location>
        <begin position="60"/>
        <end position="81"/>
    </location>
</feature>
<dbReference type="InterPro" id="IPR013087">
    <property type="entry name" value="Znf_C2H2_type"/>
</dbReference>
<organism evidence="2">
    <name type="scientific">Capitella teleta</name>
    <name type="common">Polychaete worm</name>
    <dbReference type="NCBI Taxonomy" id="283909"/>
    <lineage>
        <taxon>Eukaryota</taxon>
        <taxon>Metazoa</taxon>
        <taxon>Spiralia</taxon>
        <taxon>Lophotrochozoa</taxon>
        <taxon>Annelida</taxon>
        <taxon>Polychaeta</taxon>
        <taxon>Sedentaria</taxon>
        <taxon>Scolecida</taxon>
        <taxon>Capitellidae</taxon>
        <taxon>Capitella</taxon>
    </lineage>
</organism>
<dbReference type="EMBL" id="KB309962">
    <property type="protein sequence ID" value="ELT92889.1"/>
    <property type="molecule type" value="Genomic_DNA"/>
</dbReference>
<accession>R7TGS2</accession>
<proteinExistence type="predicted"/>
<protein>
    <recommendedName>
        <fullName evidence="1">C2H2-type domain-containing protein</fullName>
    </recommendedName>
</protein>
<evidence type="ECO:0000259" key="1">
    <source>
        <dbReference type="PROSITE" id="PS00028"/>
    </source>
</evidence>
<sequence length="207" mass="23609">MQREFEERVKFAWQQRALGSDWLLALSALYSCLTHSLRSAKTDGETIMDGLPITTGLVQCLYCLELFGSVASLVQHKQLMHKWVDEEEPVEGEEEIKRMDIKTEIKEENDCSAHIDYSAILKECEYAGDESWTPKIELNSETELKRETDASASLHEFSTNEDEFSISHHKIKAQIIQEHNYSKLSSIIAGNYKTKAENTLSGSFVKE</sequence>
<evidence type="ECO:0000313" key="3">
    <source>
        <dbReference type="EnsemblMetazoa" id="CapteP204936"/>
    </source>
</evidence>
<dbReference type="EnsemblMetazoa" id="CapteT204936">
    <property type="protein sequence ID" value="CapteP204936"/>
    <property type="gene ID" value="CapteG204936"/>
</dbReference>
<dbReference type="EMBL" id="AMQN01013111">
    <property type="status" value="NOT_ANNOTATED_CDS"/>
    <property type="molecule type" value="Genomic_DNA"/>
</dbReference>
<dbReference type="AlphaFoldDB" id="R7TGS2"/>
<feature type="non-terminal residue" evidence="2">
    <location>
        <position position="207"/>
    </location>
</feature>
<evidence type="ECO:0000313" key="4">
    <source>
        <dbReference type="Proteomes" id="UP000014760"/>
    </source>
</evidence>